<dbReference type="PROSITE" id="PS51160">
    <property type="entry name" value="ACYLPHOSPHATASE_3"/>
    <property type="match status" value="1"/>
</dbReference>
<dbReference type="Gene3D" id="3.30.70.100">
    <property type="match status" value="1"/>
</dbReference>
<dbReference type="AlphaFoldDB" id="T0Z2C9"/>
<comment type="caution">
    <text evidence="2">The sequence shown here is derived from an EMBL/GenBank/DDBJ whole genome shotgun (WGS) entry which is preliminary data.</text>
</comment>
<dbReference type="InterPro" id="IPR001792">
    <property type="entry name" value="Acylphosphatase-like_dom"/>
</dbReference>
<evidence type="ECO:0000313" key="2">
    <source>
        <dbReference type="EMBL" id="EQD38412.1"/>
    </source>
</evidence>
<organism evidence="2">
    <name type="scientific">mine drainage metagenome</name>
    <dbReference type="NCBI Taxonomy" id="410659"/>
    <lineage>
        <taxon>unclassified sequences</taxon>
        <taxon>metagenomes</taxon>
        <taxon>ecological metagenomes</taxon>
    </lineage>
</organism>
<dbReference type="Pfam" id="PF00708">
    <property type="entry name" value="Acylphosphatase"/>
    <property type="match status" value="1"/>
</dbReference>
<dbReference type="EMBL" id="AUZY01010514">
    <property type="protein sequence ID" value="EQD38412.1"/>
    <property type="molecule type" value="Genomic_DNA"/>
</dbReference>
<protein>
    <submittedName>
        <fullName evidence="2">Acylphosphatase-like protein</fullName>
    </submittedName>
</protein>
<gene>
    <name evidence="2" type="ORF">B1B_15809</name>
</gene>
<evidence type="ECO:0000259" key="1">
    <source>
        <dbReference type="PROSITE" id="PS51160"/>
    </source>
</evidence>
<dbReference type="SUPFAM" id="SSF54975">
    <property type="entry name" value="Acylphosphatase/BLUF domain-like"/>
    <property type="match status" value="1"/>
</dbReference>
<accession>T0Z2C9</accession>
<sequence length="228" mass="24522">MSEPVARWKCEVSGKVQGVGYREVVRRSAVARGLVGSVWNDTSDESLVHIDVQGSSRVLDEFLGAIAGEQGLGRAESVRRTGDLPVDPSLTRFKVIRGDPALETVDRAEQSTQLLTALLGETRGIAKETHEVVNETRGISKETHEIASATRGIAEETRGIAAVGRETLREVKASNVRLDRIAEAMRADVQGSLQVLTPDVEALKAQVAALQQELHHQGAVGRTARSTG</sequence>
<reference evidence="2" key="1">
    <citation type="submission" date="2013-08" db="EMBL/GenBank/DDBJ databases">
        <authorList>
            <person name="Mendez C."/>
            <person name="Richter M."/>
            <person name="Ferrer M."/>
            <person name="Sanchez J."/>
        </authorList>
    </citation>
    <scope>NUCLEOTIDE SEQUENCE</scope>
</reference>
<proteinExistence type="predicted"/>
<name>T0Z2C9_9ZZZZ</name>
<feature type="domain" description="Acylphosphatase-like" evidence="1">
    <location>
        <begin position="7"/>
        <end position="97"/>
    </location>
</feature>
<dbReference type="InterPro" id="IPR036046">
    <property type="entry name" value="Acylphosphatase-like_dom_sf"/>
</dbReference>
<reference evidence="2" key="2">
    <citation type="journal article" date="2014" name="ISME J.">
        <title>Microbial stratification in low pH oxic and suboxic macroscopic growths along an acid mine drainage.</title>
        <authorList>
            <person name="Mendez-Garcia C."/>
            <person name="Mesa V."/>
            <person name="Sprenger R.R."/>
            <person name="Richter M."/>
            <person name="Diez M.S."/>
            <person name="Solano J."/>
            <person name="Bargiela R."/>
            <person name="Golyshina O.V."/>
            <person name="Manteca A."/>
            <person name="Ramos J.L."/>
            <person name="Gallego J.R."/>
            <person name="Llorente I."/>
            <person name="Martins Dos Santos V.A."/>
            <person name="Jensen O.N."/>
            <person name="Pelaez A.I."/>
            <person name="Sanchez J."/>
            <person name="Ferrer M."/>
        </authorList>
    </citation>
    <scope>NUCLEOTIDE SEQUENCE</scope>
</reference>